<keyword evidence="6" id="KW-0472">Membrane</keyword>
<dbReference type="EMBL" id="JADOXO010000381">
    <property type="protein sequence ID" value="KAF9805465.1"/>
    <property type="molecule type" value="Genomic_DNA"/>
</dbReference>
<feature type="domain" description="Autophagy-related protein 11 C-terminal" evidence="10">
    <location>
        <begin position="905"/>
        <end position="1020"/>
    </location>
</feature>
<name>A0A8H7NV95_9APHY</name>
<feature type="coiled-coil region" evidence="7">
    <location>
        <begin position="678"/>
        <end position="705"/>
    </location>
</feature>
<dbReference type="PANTHER" id="PTHR13222">
    <property type="entry name" value="RB1-INDUCIBLE COILED-COIL"/>
    <property type="match status" value="1"/>
</dbReference>
<evidence type="ECO:0000256" key="3">
    <source>
        <dbReference type="ARBA" id="ARBA00022927"/>
    </source>
</evidence>
<keyword evidence="3 6" id="KW-0653">Protein transport</keyword>
<proteinExistence type="inferred from homology"/>
<organism evidence="11 12">
    <name type="scientific">Rhodonia placenta</name>
    <dbReference type="NCBI Taxonomy" id="104341"/>
    <lineage>
        <taxon>Eukaryota</taxon>
        <taxon>Fungi</taxon>
        <taxon>Dikarya</taxon>
        <taxon>Basidiomycota</taxon>
        <taxon>Agaricomycotina</taxon>
        <taxon>Agaricomycetes</taxon>
        <taxon>Polyporales</taxon>
        <taxon>Adustoporiaceae</taxon>
        <taxon>Rhodonia</taxon>
    </lineage>
</organism>
<dbReference type="GO" id="GO:0034045">
    <property type="term" value="C:phagophore assembly site membrane"/>
    <property type="evidence" value="ECO:0007669"/>
    <property type="project" value="UniProtKB-SubCell"/>
</dbReference>
<dbReference type="InterPro" id="IPR040040">
    <property type="entry name" value="ATG11"/>
</dbReference>
<comment type="subcellular location">
    <subcellularLocation>
        <location evidence="6">Preautophagosomal structure membrane</location>
        <topology evidence="6">Peripheral membrane protein</topology>
    </subcellularLocation>
    <subcellularLocation>
        <location evidence="6">Vacuole membrane</location>
        <topology evidence="6">Peripheral membrane protein</topology>
    </subcellularLocation>
    <text evidence="6">During pexophagy, accumulates in the vacuolar membrane region, where the peroxisomes contact the vacuole.</text>
</comment>
<dbReference type="GO" id="GO:0015031">
    <property type="term" value="P:protein transport"/>
    <property type="evidence" value="ECO:0007669"/>
    <property type="project" value="UniProtKB-KW"/>
</dbReference>
<feature type="compositionally biased region" description="Pro residues" evidence="8">
    <location>
        <begin position="1047"/>
        <end position="1070"/>
    </location>
</feature>
<feature type="compositionally biased region" description="Low complexity" evidence="8">
    <location>
        <begin position="1216"/>
        <end position="1230"/>
    </location>
</feature>
<evidence type="ECO:0000313" key="12">
    <source>
        <dbReference type="Proteomes" id="UP000639403"/>
    </source>
</evidence>
<dbReference type="GO" id="GO:1903599">
    <property type="term" value="P:positive regulation of autophagy of mitochondrion"/>
    <property type="evidence" value="ECO:0007669"/>
    <property type="project" value="UniProtKB-UniRule"/>
</dbReference>
<dbReference type="InterPro" id="IPR019460">
    <property type="entry name" value="Atg11_C"/>
</dbReference>
<dbReference type="GO" id="GO:0000045">
    <property type="term" value="P:autophagosome assembly"/>
    <property type="evidence" value="ECO:0007669"/>
    <property type="project" value="UniProtKB-UniRule"/>
</dbReference>
<dbReference type="InterPro" id="IPR045326">
    <property type="entry name" value="ATG17-like_dom"/>
</dbReference>
<keyword evidence="4 6" id="KW-0072">Autophagy</keyword>
<feature type="region of interest" description="Disordered" evidence="8">
    <location>
        <begin position="1301"/>
        <end position="1343"/>
    </location>
</feature>
<dbReference type="GO" id="GO:0000422">
    <property type="term" value="P:autophagy of mitochondrion"/>
    <property type="evidence" value="ECO:0007669"/>
    <property type="project" value="TreeGrafter"/>
</dbReference>
<dbReference type="Proteomes" id="UP000639403">
    <property type="component" value="Unassembled WGS sequence"/>
</dbReference>
<comment type="similarity">
    <text evidence="1 6">Belongs to the ATG11 family.</text>
</comment>
<dbReference type="Pfam" id="PF04108">
    <property type="entry name" value="ATG17_like"/>
    <property type="match status" value="1"/>
</dbReference>
<evidence type="ECO:0000313" key="11">
    <source>
        <dbReference type="EMBL" id="KAF9805465.1"/>
    </source>
</evidence>
<feature type="region of interest" description="Disordered" evidence="8">
    <location>
        <begin position="1212"/>
        <end position="1274"/>
    </location>
</feature>
<keyword evidence="5 7" id="KW-0175">Coiled coil</keyword>
<evidence type="ECO:0000259" key="9">
    <source>
        <dbReference type="Pfam" id="PF04108"/>
    </source>
</evidence>
<feature type="compositionally biased region" description="Pro residues" evidence="8">
    <location>
        <begin position="1130"/>
        <end position="1143"/>
    </location>
</feature>
<dbReference type="GO" id="GO:0061709">
    <property type="term" value="P:reticulophagy"/>
    <property type="evidence" value="ECO:0007669"/>
    <property type="project" value="TreeGrafter"/>
</dbReference>
<feature type="domain" description="Autophagy protein ATG17-like" evidence="9">
    <location>
        <begin position="112"/>
        <end position="426"/>
    </location>
</feature>
<dbReference type="Pfam" id="PF10377">
    <property type="entry name" value="ATG11"/>
    <property type="match status" value="1"/>
</dbReference>
<feature type="compositionally biased region" description="Polar residues" evidence="8">
    <location>
        <begin position="1145"/>
        <end position="1156"/>
    </location>
</feature>
<evidence type="ECO:0000256" key="1">
    <source>
        <dbReference type="ARBA" id="ARBA00009729"/>
    </source>
</evidence>
<comment type="function">
    <text evidence="6">Involved in cytoplasm to vacuole transport (Cvt), pexophagy, mitophagy and nucleophagy. Recruits mitochondria for their selective degradation via autophagy (mitophagy) during starvation. Works as scaffold proteins that recruit ATG proteins to the pre-autophagosome (PAS), the site of vesicle/autophagosome formation. Required for the Cvt vesicles completion.</text>
</comment>
<protein>
    <recommendedName>
        <fullName evidence="6">Autophagy-related protein 11</fullName>
    </recommendedName>
</protein>
<dbReference type="GO" id="GO:0005774">
    <property type="term" value="C:vacuolar membrane"/>
    <property type="evidence" value="ECO:0007669"/>
    <property type="project" value="UniProtKB-SubCell"/>
</dbReference>
<feature type="coiled-coil region" evidence="7">
    <location>
        <begin position="552"/>
        <end position="642"/>
    </location>
</feature>
<feature type="compositionally biased region" description="Polar residues" evidence="8">
    <location>
        <begin position="1333"/>
        <end position="1343"/>
    </location>
</feature>
<evidence type="ECO:0000256" key="7">
    <source>
        <dbReference type="SAM" id="Coils"/>
    </source>
</evidence>
<dbReference type="GO" id="GO:1990316">
    <property type="term" value="C:Atg1/ULK1 kinase complex"/>
    <property type="evidence" value="ECO:0007669"/>
    <property type="project" value="TreeGrafter"/>
</dbReference>
<feature type="compositionally biased region" description="Polar residues" evidence="8">
    <location>
        <begin position="1243"/>
        <end position="1261"/>
    </location>
</feature>
<feature type="compositionally biased region" description="Polar residues" evidence="8">
    <location>
        <begin position="1094"/>
        <end position="1107"/>
    </location>
</feature>
<dbReference type="GO" id="GO:0019901">
    <property type="term" value="F:protein kinase binding"/>
    <property type="evidence" value="ECO:0007669"/>
    <property type="project" value="TreeGrafter"/>
</dbReference>
<accession>A0A8H7NV95</accession>
<keyword evidence="2 6" id="KW-0813">Transport</keyword>
<evidence type="ECO:0000256" key="4">
    <source>
        <dbReference type="ARBA" id="ARBA00023006"/>
    </source>
</evidence>
<dbReference type="PANTHER" id="PTHR13222:SF1">
    <property type="entry name" value="RB1-INDUCIBLE COILED-COIL PROTEIN 1"/>
    <property type="match status" value="1"/>
</dbReference>
<evidence type="ECO:0000256" key="5">
    <source>
        <dbReference type="ARBA" id="ARBA00023054"/>
    </source>
</evidence>
<gene>
    <name evidence="11" type="ORF">IEO21_09041</name>
</gene>
<dbReference type="GO" id="GO:0034727">
    <property type="term" value="P:piecemeal microautophagy of the nucleus"/>
    <property type="evidence" value="ECO:0007669"/>
    <property type="project" value="TreeGrafter"/>
</dbReference>
<keyword evidence="6" id="KW-0926">Vacuole</keyword>
<feature type="compositionally biased region" description="Basic and acidic residues" evidence="8">
    <location>
        <begin position="1030"/>
        <end position="1043"/>
    </location>
</feature>
<evidence type="ECO:0000259" key="10">
    <source>
        <dbReference type="Pfam" id="PF10377"/>
    </source>
</evidence>
<evidence type="ECO:0000256" key="2">
    <source>
        <dbReference type="ARBA" id="ARBA00022448"/>
    </source>
</evidence>
<reference evidence="11" key="2">
    <citation type="journal article" name="Front. Microbiol.">
        <title>Degradative Capacity of Two Strains of Rhodonia placenta: From Phenotype to Genotype.</title>
        <authorList>
            <person name="Kolle M."/>
            <person name="Horta M.A.C."/>
            <person name="Nowrousian M."/>
            <person name="Ohm R.A."/>
            <person name="Benz J.P."/>
            <person name="Pilgard A."/>
        </authorList>
    </citation>
    <scope>NUCLEOTIDE SEQUENCE</scope>
    <source>
        <strain evidence="11">FPRL280</strain>
    </source>
</reference>
<reference evidence="11" key="1">
    <citation type="submission" date="2020-11" db="EMBL/GenBank/DDBJ databases">
        <authorList>
            <person name="Koelle M."/>
            <person name="Horta M.A.C."/>
            <person name="Nowrousian M."/>
            <person name="Ohm R.A."/>
            <person name="Benz P."/>
            <person name="Pilgard A."/>
        </authorList>
    </citation>
    <scope>NUCLEOTIDE SEQUENCE</scope>
    <source>
        <strain evidence="11">FPRL280</strain>
    </source>
</reference>
<evidence type="ECO:0000256" key="6">
    <source>
        <dbReference type="RuleBase" id="RU367075"/>
    </source>
</evidence>
<sequence>MIQICRAEDGEIILLDITLWDLESANHLDSFLEEKIGVPQDDVLAYLSDGRRLHKDSIRDLAGVQDQTIYVFNKRYLDLDVLQVLGELRVEAPLQPPIEDTIASTPPFRPSQLASSYLHTAEAHCEHIQRLATSMRYQQEALRIASSSLDLHVLAISDVFEGIASIASRELDKQAVLLAGVSADLEIVERVPVHREFLSEKVRRAQDAGERARTLGDYVSRLKMQQVAESCVKTHEELQAKCEQVHVMMSRLNKGAEDVRIRVNDQSLLEDAAGSVKRSQGVLDNVVTLERAAEKPTSSTEKLLQELRQSDLDMRTELQYITELKNSYTDHHVNALRRISLLNNDLTELPPAMSTLQGGLKAKTSFSHIQRLHSMLYAYGSTVVEIVRRKEFARFFYQRTQSILEVMAKLSAGERKRRQVYRGEVNGLLPFTTPGMDDAVPSIDFSPSGSPESAYTLERADIDALQRVLDDLEHFAHDRQDEAALNSVREARTGLERLIGKMDNLESGFDRIAERSLLSASRLTSHRRRPTEDDIELELQVQELRQAHADSEAAYQRERSAHEEMVAQLKAALEAEQVAHEQLERELHSAKAQLESESTSRRILEDRNTDLSSQADGHRDQLTRALAEATEQTKAAEILRQELAQVHAEFKHVKAIEKHNADKVAALLEEQALTFARLEAARARGEDLEMQIKEARTESEDVKRALMESGKEKERLLRAQATEHDRVIRDHIAEADGDRAVLEHQFSELKAALEDTERQLKDARAQADMALSDTVGLREEVQRVEHLLREAQHLERVLRDDLRQGRVSQADYEHRLDNSDRLVAQILDVALAFRDSHVKALMAAQAMSAHPGTKAANHATMTDSILSNGGHGIVNQFGEPTPIDPSDPAAALDALRAFDHDHFIEAINKAGSTIRKWQKQCKEYRERSKGKISFRNFTKGDLALFLPTRNSVSKPWAAFNVSFPHYFLQATGQLAEQLKTREWIVARITSMTERVVDHRDPDTNPYGLGDGVKYYMLEVEDWTQPGYPTKRRESGRKPSEIKESTSPPIPSPPIPSPPLQEPGTLPPGPPENEVEDAFSATRPPTSRLFPVRTRANSSPTAGPSSLSRLLAQAPPPEMSLEFIPASRPKTPSPAASPRPPPSPTHTGSVSQAQTPHGPSYLRPGSRASRASTSSKFSGGRIPFGGAPGIAKAVATTAISEQAVATVSPSIGFADLPQESSLPSPEESPTEGMSSLMNRRRTTSYHVTPRNSSANVSTTNTFSGGSAGGSPGSAVTASSRLASLATSWGVAFGRRTRLSVVEPTVASPADRPGTPDPISPSHVLENMRAGQRRPSGTSEGISEG</sequence>
<comment type="subunit">
    <text evidence="6">Homodimer.</text>
</comment>
<feature type="coiled-coil region" evidence="7">
    <location>
        <begin position="739"/>
        <end position="804"/>
    </location>
</feature>
<evidence type="ECO:0000256" key="8">
    <source>
        <dbReference type="SAM" id="MobiDB-lite"/>
    </source>
</evidence>
<dbReference type="GO" id="GO:0060090">
    <property type="term" value="F:molecular adaptor activity"/>
    <property type="evidence" value="ECO:0007669"/>
    <property type="project" value="TreeGrafter"/>
</dbReference>
<dbReference type="GO" id="GO:0034517">
    <property type="term" value="P:ribophagy"/>
    <property type="evidence" value="ECO:0007669"/>
    <property type="project" value="TreeGrafter"/>
</dbReference>
<comment type="caution">
    <text evidence="11">The sequence shown here is derived from an EMBL/GenBank/DDBJ whole genome shotgun (WGS) entry which is preliminary data.</text>
</comment>
<feature type="region of interest" description="Disordered" evidence="8">
    <location>
        <begin position="1025"/>
        <end position="1187"/>
    </location>
</feature>